<dbReference type="Pfam" id="PF00004">
    <property type="entry name" value="AAA"/>
    <property type="match status" value="1"/>
</dbReference>
<keyword evidence="3" id="KW-1185">Reference proteome</keyword>
<dbReference type="Gene3D" id="3.40.50.300">
    <property type="entry name" value="P-loop containing nucleotide triphosphate hydrolases"/>
    <property type="match status" value="1"/>
</dbReference>
<sequence>MTTHTPFTEKYKPRAFNEIVFGSEEVKIMMQMYEKGFKSGSLILWGTQGTGKSTIANLLPAAIEGKKTTVDVIHAKEIKGNLYQLINRMQNGRNLAHLQDQRYYLVIEEFAFHDENCSVFWTELDKIQGDSMVIICTNEINKLPRSLTSRCECLEVLPASPEQFLGRAKWILGQEGLLLSDPVVLKALQSVAHLRDNRKYLRHLETVVGMYRLQQDGLVVNAR</sequence>
<dbReference type="GO" id="GO:0005524">
    <property type="term" value="F:ATP binding"/>
    <property type="evidence" value="ECO:0007669"/>
    <property type="project" value="InterPro"/>
</dbReference>
<dbReference type="InterPro" id="IPR027417">
    <property type="entry name" value="P-loop_NTPase"/>
</dbReference>
<comment type="caution">
    <text evidence="2">The sequence shown here is derived from an EMBL/GenBank/DDBJ whole genome shotgun (WGS) entry which is preliminary data.</text>
</comment>
<dbReference type="GO" id="GO:0006261">
    <property type="term" value="P:DNA-templated DNA replication"/>
    <property type="evidence" value="ECO:0007669"/>
    <property type="project" value="TreeGrafter"/>
</dbReference>
<dbReference type="GO" id="GO:0016887">
    <property type="term" value="F:ATP hydrolysis activity"/>
    <property type="evidence" value="ECO:0007669"/>
    <property type="project" value="InterPro"/>
</dbReference>
<dbReference type="PANTHER" id="PTHR11669">
    <property type="entry name" value="REPLICATION FACTOR C / DNA POLYMERASE III GAMMA-TAU SUBUNIT"/>
    <property type="match status" value="1"/>
</dbReference>
<name>A0A225SSD1_9BURK</name>
<dbReference type="InterPro" id="IPR050238">
    <property type="entry name" value="DNA_Rep/Repair_Clamp_Loader"/>
</dbReference>
<organism evidence="2 3">
    <name type="scientific">Herbaspirillum aquaticum</name>
    <dbReference type="NCBI Taxonomy" id="568783"/>
    <lineage>
        <taxon>Bacteria</taxon>
        <taxon>Pseudomonadati</taxon>
        <taxon>Pseudomonadota</taxon>
        <taxon>Betaproteobacteria</taxon>
        <taxon>Burkholderiales</taxon>
        <taxon>Oxalobacteraceae</taxon>
        <taxon>Herbaspirillum</taxon>
    </lineage>
</organism>
<feature type="domain" description="ATPase AAA-type core" evidence="1">
    <location>
        <begin position="42"/>
        <end position="152"/>
    </location>
</feature>
<dbReference type="RefSeq" id="WP_088756271.1">
    <property type="nucleotide sequence ID" value="NZ_NJGV01000018.1"/>
</dbReference>
<evidence type="ECO:0000313" key="2">
    <source>
        <dbReference type="EMBL" id="OWY33469.1"/>
    </source>
</evidence>
<reference evidence="2 3" key="1">
    <citation type="journal article" date="2010" name="Int. J. Syst. Evol. Microbiol.">
        <title>Reclassification of Herbaspirillum putei as a later heterotypic synonym of Herbaspirillum huttiense, with the description of H. huttiense subsp. huttiense subsp. nov. and H. huttiense subsp. putei subsp. nov., comb. nov., and description of Herbaspirillum aquaticum sp. nov.</title>
        <authorList>
            <person name="Dobritsa A.P."/>
            <person name="Reddy M.C."/>
            <person name="Samadpour M."/>
        </authorList>
    </citation>
    <scope>NUCLEOTIDE SEQUENCE [LARGE SCALE GENOMIC DNA]</scope>
    <source>
        <strain evidence="2 3">IEH 4430</strain>
    </source>
</reference>
<accession>A0A225SSD1</accession>
<dbReference type="SUPFAM" id="SSF52540">
    <property type="entry name" value="P-loop containing nucleoside triphosphate hydrolases"/>
    <property type="match status" value="1"/>
</dbReference>
<protein>
    <recommendedName>
        <fullName evidence="1">ATPase AAA-type core domain-containing protein</fullName>
    </recommendedName>
</protein>
<proteinExistence type="predicted"/>
<dbReference type="Proteomes" id="UP000214747">
    <property type="component" value="Unassembled WGS sequence"/>
</dbReference>
<gene>
    <name evidence="2" type="ORF">CEJ45_17285</name>
</gene>
<evidence type="ECO:0000313" key="3">
    <source>
        <dbReference type="Proteomes" id="UP000214747"/>
    </source>
</evidence>
<dbReference type="AlphaFoldDB" id="A0A225SSD1"/>
<dbReference type="InterPro" id="IPR003959">
    <property type="entry name" value="ATPase_AAA_core"/>
</dbReference>
<evidence type="ECO:0000259" key="1">
    <source>
        <dbReference type="Pfam" id="PF00004"/>
    </source>
</evidence>
<dbReference type="EMBL" id="NJGV01000018">
    <property type="protein sequence ID" value="OWY33469.1"/>
    <property type="molecule type" value="Genomic_DNA"/>
</dbReference>
<dbReference type="PANTHER" id="PTHR11669:SF0">
    <property type="entry name" value="PROTEIN STICHEL-LIKE 2"/>
    <property type="match status" value="1"/>
</dbReference>